<keyword evidence="7 8" id="KW-0464">Manganese</keyword>
<name>A0A4U7BSS4_9BACT</name>
<comment type="subcellular location">
    <subcellularLocation>
        <location evidence="8">Cell membrane</location>
        <topology evidence="8">Multi-pass membrane protein</topology>
    </subcellularLocation>
</comment>
<evidence type="ECO:0000256" key="5">
    <source>
        <dbReference type="ARBA" id="ARBA00023065"/>
    </source>
</evidence>
<comment type="similarity">
    <text evidence="8">Belongs to the MntP (TC 9.B.29) family.</text>
</comment>
<keyword evidence="6 8" id="KW-0472">Membrane</keyword>
<keyword evidence="5 8" id="KW-0406">Ion transport</keyword>
<dbReference type="OrthoDB" id="9811590at2"/>
<reference evidence="9 10" key="1">
    <citation type="submission" date="2018-05" db="EMBL/GenBank/DDBJ databases">
        <title>Novel Campyloabacter and Helicobacter Species and Strains.</title>
        <authorList>
            <person name="Mannion A.J."/>
            <person name="Shen Z."/>
            <person name="Fox J.G."/>
        </authorList>
    </citation>
    <scope>NUCLEOTIDE SEQUENCE [LARGE SCALE GENOMIC DNA]</scope>
    <source>
        <strain evidence="10">MIT17-670</strain>
    </source>
</reference>
<feature type="transmembrane region" description="Helical" evidence="8">
    <location>
        <begin position="6"/>
        <end position="23"/>
    </location>
</feature>
<dbReference type="Pfam" id="PF02659">
    <property type="entry name" value="Mntp"/>
    <property type="match status" value="1"/>
</dbReference>
<gene>
    <name evidence="8" type="primary">mntP</name>
    <name evidence="9" type="ORF">CQA76_05210</name>
</gene>
<dbReference type="InterPro" id="IPR003810">
    <property type="entry name" value="Mntp/YtaF"/>
</dbReference>
<protein>
    <recommendedName>
        <fullName evidence="8">Putative manganese efflux pump MntP</fullName>
    </recommendedName>
</protein>
<dbReference type="PANTHER" id="PTHR35529">
    <property type="entry name" value="MANGANESE EFFLUX PUMP MNTP-RELATED"/>
    <property type="match status" value="1"/>
</dbReference>
<feature type="transmembrane region" description="Helical" evidence="8">
    <location>
        <begin position="105"/>
        <end position="127"/>
    </location>
</feature>
<dbReference type="InterPro" id="IPR022929">
    <property type="entry name" value="Put_MntP"/>
</dbReference>
<dbReference type="RefSeq" id="WP_137622379.1">
    <property type="nucleotide sequence ID" value="NZ_NXMA01000008.1"/>
</dbReference>
<feature type="transmembrane region" description="Helical" evidence="8">
    <location>
        <begin position="166"/>
        <end position="186"/>
    </location>
</feature>
<evidence type="ECO:0000313" key="9">
    <source>
        <dbReference type="EMBL" id="TKX31854.1"/>
    </source>
</evidence>
<keyword evidence="1 8" id="KW-0813">Transport</keyword>
<dbReference type="EMBL" id="NXMA01000008">
    <property type="protein sequence ID" value="TKX31854.1"/>
    <property type="molecule type" value="Genomic_DNA"/>
</dbReference>
<keyword evidence="10" id="KW-1185">Reference proteome</keyword>
<dbReference type="Proteomes" id="UP000310353">
    <property type="component" value="Unassembled WGS sequence"/>
</dbReference>
<dbReference type="PANTHER" id="PTHR35529:SF1">
    <property type="entry name" value="MANGANESE EFFLUX PUMP MNTP-RELATED"/>
    <property type="match status" value="1"/>
</dbReference>
<sequence>MDYISLIFLSCALAMDAFAVSLCKGFSVKKLNLRHYFIVGIYFGGFQALMPALGYIIGISFASFIASIDHWVAFILLGLIGLKMIKESFESENCDTNANQFGFKIMFALAFATSIDALAVGVSFAFLEVNLSIALLLIGLITFILCTIALKIGNKFGVFLKNKAEFLGGVVLIVLGIKILIEHLFFNA</sequence>
<feature type="transmembrane region" description="Helical" evidence="8">
    <location>
        <begin position="64"/>
        <end position="85"/>
    </location>
</feature>
<organism evidence="9 10">
    <name type="scientific">Campylobacter aviculae</name>
    <dbReference type="NCBI Taxonomy" id="2510190"/>
    <lineage>
        <taxon>Bacteria</taxon>
        <taxon>Pseudomonadati</taxon>
        <taxon>Campylobacterota</taxon>
        <taxon>Epsilonproteobacteria</taxon>
        <taxon>Campylobacterales</taxon>
        <taxon>Campylobacteraceae</taxon>
        <taxon>Campylobacter</taxon>
    </lineage>
</organism>
<evidence type="ECO:0000256" key="8">
    <source>
        <dbReference type="HAMAP-Rule" id="MF_01521"/>
    </source>
</evidence>
<keyword evidence="4 8" id="KW-1133">Transmembrane helix</keyword>
<evidence type="ECO:0000313" key="10">
    <source>
        <dbReference type="Proteomes" id="UP000310353"/>
    </source>
</evidence>
<comment type="caution">
    <text evidence="9">The sequence shown here is derived from an EMBL/GenBank/DDBJ whole genome shotgun (WGS) entry which is preliminary data.</text>
</comment>
<keyword evidence="3 8" id="KW-0812">Transmembrane</keyword>
<accession>A0A4U7BSS4</accession>
<comment type="function">
    <text evidence="8">Probably functions as a manganese efflux pump.</text>
</comment>
<evidence type="ECO:0000256" key="2">
    <source>
        <dbReference type="ARBA" id="ARBA00022475"/>
    </source>
</evidence>
<dbReference type="HAMAP" id="MF_01521">
    <property type="entry name" value="MntP_pump"/>
    <property type="match status" value="1"/>
</dbReference>
<feature type="transmembrane region" description="Helical" evidence="8">
    <location>
        <begin position="133"/>
        <end position="154"/>
    </location>
</feature>
<dbReference type="GO" id="GO:0005886">
    <property type="term" value="C:plasma membrane"/>
    <property type="evidence" value="ECO:0007669"/>
    <property type="project" value="UniProtKB-SubCell"/>
</dbReference>
<evidence type="ECO:0000256" key="3">
    <source>
        <dbReference type="ARBA" id="ARBA00022692"/>
    </source>
</evidence>
<dbReference type="GO" id="GO:0005384">
    <property type="term" value="F:manganese ion transmembrane transporter activity"/>
    <property type="evidence" value="ECO:0007669"/>
    <property type="project" value="UniProtKB-UniRule"/>
</dbReference>
<evidence type="ECO:0000256" key="7">
    <source>
        <dbReference type="ARBA" id="ARBA00023211"/>
    </source>
</evidence>
<feature type="transmembrane region" description="Helical" evidence="8">
    <location>
        <begin position="35"/>
        <end position="58"/>
    </location>
</feature>
<evidence type="ECO:0000256" key="1">
    <source>
        <dbReference type="ARBA" id="ARBA00022448"/>
    </source>
</evidence>
<proteinExistence type="inferred from homology"/>
<dbReference type="AlphaFoldDB" id="A0A4U7BSS4"/>
<evidence type="ECO:0000256" key="4">
    <source>
        <dbReference type="ARBA" id="ARBA00022989"/>
    </source>
</evidence>
<evidence type="ECO:0000256" key="6">
    <source>
        <dbReference type="ARBA" id="ARBA00023136"/>
    </source>
</evidence>
<keyword evidence="2 8" id="KW-1003">Cell membrane</keyword>